<proteinExistence type="predicted"/>
<gene>
    <name evidence="5" type="ORF">ICJ85_15345</name>
</gene>
<feature type="domain" description="Secretion system C-terminal sorting" evidence="4">
    <location>
        <begin position="366"/>
        <end position="426"/>
    </location>
</feature>
<evidence type="ECO:0000259" key="3">
    <source>
        <dbReference type="Pfam" id="PF16324"/>
    </source>
</evidence>
<protein>
    <submittedName>
        <fullName evidence="5">DUF4960 domain-containing protein</fullName>
    </submittedName>
</protein>
<keyword evidence="1 2" id="KW-0732">Signal</keyword>
<dbReference type="Proteomes" id="UP000621516">
    <property type="component" value="Unassembled WGS sequence"/>
</dbReference>
<evidence type="ECO:0000256" key="2">
    <source>
        <dbReference type="SAM" id="SignalP"/>
    </source>
</evidence>
<feature type="signal peptide" evidence="2">
    <location>
        <begin position="1"/>
        <end position="22"/>
    </location>
</feature>
<sequence>MKKITKQLITLSLIMSFVNLNAQTKNIAFIGQAPAYNDNIPAAADGFTYDDDRAAATWFMEDFVPANSNINGSYFSFQDIAEGADLSNFDVLWIQSDGATWPGRLEEWPRGTSEGGGERHCIITEVGFEWNGGDANCISLEDSFISSIRSFYEAGGNIFLGNFAAKGLEVFGVFDGLSNPWEYRPNQTFGETAPITDSWAVDNAWGNLYHGETNDPIMNDFVLGTPDAGCNNGIYIEFLASGSGKKNRTCQYNLDFGRINDDANTKNGGSATLAQKQSEFETILNAEILLTNCNENEIQAARFNPRTTGHGTIIINGGGSYDWYADGSPANFNDNVKLFTKNALLSLVNSTLSTKTINPSEISFAPNPVRSVLDINYKGEINTTVYNILGEKVTESFSKSIDFDNVAAGIYIIKVRDLTSQETSTFKIVKR</sequence>
<dbReference type="InterPro" id="IPR026444">
    <property type="entry name" value="Secre_tail"/>
</dbReference>
<accession>A0A8J6Q5V7</accession>
<evidence type="ECO:0000256" key="1">
    <source>
        <dbReference type="ARBA" id="ARBA00022729"/>
    </source>
</evidence>
<evidence type="ECO:0000313" key="5">
    <source>
        <dbReference type="EMBL" id="MBD0825392.1"/>
    </source>
</evidence>
<feature type="chain" id="PRO_5035160052" evidence="2">
    <location>
        <begin position="23"/>
        <end position="431"/>
    </location>
</feature>
<reference evidence="5 6" key="1">
    <citation type="journal article" date="2018" name="J. Microbiol.">
        <title>Aestuariibaculum marinum sp. nov., a marine bacterium isolated from seawater in South Korea.</title>
        <authorList>
            <person name="Choi J."/>
            <person name="Lee D."/>
            <person name="Jang J.H."/>
            <person name="Cha S."/>
            <person name="Seo T."/>
        </authorList>
    </citation>
    <scope>NUCLEOTIDE SEQUENCE [LARGE SCALE GENOMIC DNA]</scope>
    <source>
        <strain evidence="5 6">IP7</strain>
    </source>
</reference>
<comment type="caution">
    <text evidence="5">The sequence shown here is derived from an EMBL/GenBank/DDBJ whole genome shotgun (WGS) entry which is preliminary data.</text>
</comment>
<dbReference type="InterPro" id="IPR032526">
    <property type="entry name" value="DUF4960"/>
</dbReference>
<dbReference type="EMBL" id="JACVXD010000014">
    <property type="protein sequence ID" value="MBD0825392.1"/>
    <property type="molecule type" value="Genomic_DNA"/>
</dbReference>
<organism evidence="5 6">
    <name type="scientific">Aestuariibaculum marinum</name>
    <dbReference type="NCBI Taxonomy" id="2683592"/>
    <lineage>
        <taxon>Bacteria</taxon>
        <taxon>Pseudomonadati</taxon>
        <taxon>Bacteroidota</taxon>
        <taxon>Flavobacteriia</taxon>
        <taxon>Flavobacteriales</taxon>
        <taxon>Flavobacteriaceae</taxon>
    </lineage>
</organism>
<dbReference type="AlphaFoldDB" id="A0A8J6Q5V7"/>
<dbReference type="Pfam" id="PF18962">
    <property type="entry name" value="Por_Secre_tail"/>
    <property type="match status" value="1"/>
</dbReference>
<evidence type="ECO:0000259" key="4">
    <source>
        <dbReference type="Pfam" id="PF18962"/>
    </source>
</evidence>
<name>A0A8J6Q5V7_9FLAO</name>
<keyword evidence="6" id="KW-1185">Reference proteome</keyword>
<feature type="domain" description="DUF4960" evidence="3">
    <location>
        <begin position="143"/>
        <end position="344"/>
    </location>
</feature>
<evidence type="ECO:0000313" key="6">
    <source>
        <dbReference type="Proteomes" id="UP000621516"/>
    </source>
</evidence>
<dbReference type="RefSeq" id="WP_188224683.1">
    <property type="nucleotide sequence ID" value="NZ_JACVXD010000014.1"/>
</dbReference>
<dbReference type="Pfam" id="PF16324">
    <property type="entry name" value="DUF4960"/>
    <property type="match status" value="1"/>
</dbReference>
<dbReference type="NCBIfam" id="TIGR04183">
    <property type="entry name" value="Por_Secre_tail"/>
    <property type="match status" value="1"/>
</dbReference>